<dbReference type="Pfam" id="PF01381">
    <property type="entry name" value="HTH_3"/>
    <property type="match status" value="1"/>
</dbReference>
<feature type="domain" description="HTH cro/C1-type" evidence="1">
    <location>
        <begin position="15"/>
        <end position="69"/>
    </location>
</feature>
<organism evidence="2 3">
    <name type="scientific">Bifidobacterium longum subsp. infantis</name>
    <dbReference type="NCBI Taxonomy" id="1682"/>
    <lineage>
        <taxon>Bacteria</taxon>
        <taxon>Bacillati</taxon>
        <taxon>Actinomycetota</taxon>
        <taxon>Actinomycetes</taxon>
        <taxon>Bifidobacteriales</taxon>
        <taxon>Bifidobacteriaceae</taxon>
        <taxon>Bifidobacterium</taxon>
    </lineage>
</organism>
<evidence type="ECO:0000259" key="1">
    <source>
        <dbReference type="PROSITE" id="PS50943"/>
    </source>
</evidence>
<dbReference type="GO" id="GO:0003677">
    <property type="term" value="F:DNA binding"/>
    <property type="evidence" value="ECO:0007669"/>
    <property type="project" value="InterPro"/>
</dbReference>
<comment type="caution">
    <text evidence="2">The sequence shown here is derived from an EMBL/GenBank/DDBJ whole genome shotgun (WGS) entry which is preliminary data.</text>
</comment>
<evidence type="ECO:0000313" key="2">
    <source>
        <dbReference type="EMBL" id="VWQ32593.1"/>
    </source>
</evidence>
<accession>A0A8U0L721</accession>
<proteinExistence type="predicted"/>
<name>A0A8U0L721_BIFLI</name>
<dbReference type="SMART" id="SM00530">
    <property type="entry name" value="HTH_XRE"/>
    <property type="match status" value="1"/>
</dbReference>
<dbReference type="AlphaFoldDB" id="A0A8U0L721"/>
<sequence length="78" mass="8347">MKQSDSSIVKSGRRVATLLASNGMSQAELAQSLGQSNASISRKISGELKFSSTDYLTMADLFHVSVDVLMGRQPLEVA</sequence>
<dbReference type="RefSeq" id="WP_117845558.1">
    <property type="nucleotide sequence ID" value="NZ_CABWKH010000001.1"/>
</dbReference>
<dbReference type="InterPro" id="IPR010982">
    <property type="entry name" value="Lambda_DNA-bd_dom_sf"/>
</dbReference>
<dbReference type="InterPro" id="IPR001387">
    <property type="entry name" value="Cro/C1-type_HTH"/>
</dbReference>
<dbReference type="PROSITE" id="PS50943">
    <property type="entry name" value="HTH_CROC1"/>
    <property type="match status" value="1"/>
</dbReference>
<evidence type="ECO:0000313" key="3">
    <source>
        <dbReference type="Proteomes" id="UP000494246"/>
    </source>
</evidence>
<dbReference type="SUPFAM" id="SSF47413">
    <property type="entry name" value="lambda repressor-like DNA-binding domains"/>
    <property type="match status" value="1"/>
</dbReference>
<reference evidence="2 3" key="1">
    <citation type="submission" date="2019-10" db="EMBL/GenBank/DDBJ databases">
        <authorList>
            <consortium name="Melissa Lawson"/>
            <person name="O'neill I."/>
        </authorList>
    </citation>
    <scope>NUCLEOTIDE SEQUENCE [LARGE SCALE GENOMIC DNA]</scope>
    <source>
        <strain evidence="2">LH_23</strain>
    </source>
</reference>
<gene>
    <name evidence="2" type="ORF">BIFLH23_00157</name>
</gene>
<dbReference type="CDD" id="cd00093">
    <property type="entry name" value="HTH_XRE"/>
    <property type="match status" value="1"/>
</dbReference>
<dbReference type="Proteomes" id="UP000494246">
    <property type="component" value="Unassembled WGS sequence"/>
</dbReference>
<protein>
    <recommendedName>
        <fullName evidence="1">HTH cro/C1-type domain-containing protein</fullName>
    </recommendedName>
</protein>
<dbReference type="Gene3D" id="1.10.260.40">
    <property type="entry name" value="lambda repressor-like DNA-binding domains"/>
    <property type="match status" value="1"/>
</dbReference>
<dbReference type="EMBL" id="CABWKH010000001">
    <property type="protein sequence ID" value="VWQ32593.1"/>
    <property type="molecule type" value="Genomic_DNA"/>
</dbReference>